<protein>
    <submittedName>
        <fullName evidence="2">Uncharacterized protein LOC115223770</fullName>
    </submittedName>
</protein>
<sequence>MYTQSFFIVCCLSSLLCFISAGDPPSCTHKGVTHKHGDEWGEKCVKFGCQQGKVKLINAACDSGAICRAIGSHWTNYCIAYTCLHKNGKLVVKKLNMRCEGHDHKCHKFGETWKDNLHGKCTVRKCVNKGHFAVTIKVSDC</sequence>
<dbReference type="Proteomes" id="UP000515154">
    <property type="component" value="Linkage group LG2"/>
</dbReference>
<name>A0A6P7TKU5_9MOLL</name>
<organism evidence="1 2">
    <name type="scientific">Octopus sinensis</name>
    <name type="common">East Asian common octopus</name>
    <dbReference type="NCBI Taxonomy" id="2607531"/>
    <lineage>
        <taxon>Eukaryota</taxon>
        <taxon>Metazoa</taxon>
        <taxon>Spiralia</taxon>
        <taxon>Lophotrochozoa</taxon>
        <taxon>Mollusca</taxon>
        <taxon>Cephalopoda</taxon>
        <taxon>Coleoidea</taxon>
        <taxon>Octopodiformes</taxon>
        <taxon>Octopoda</taxon>
        <taxon>Incirrata</taxon>
        <taxon>Octopodidae</taxon>
        <taxon>Octopus</taxon>
    </lineage>
</organism>
<dbReference type="AlphaFoldDB" id="A0A6P7TKU5"/>
<proteinExistence type="predicted"/>
<dbReference type="RefSeq" id="XP_029650287.1">
    <property type="nucleotide sequence ID" value="XM_029794427.2"/>
</dbReference>
<reference evidence="2" key="1">
    <citation type="submission" date="2025-08" db="UniProtKB">
        <authorList>
            <consortium name="RefSeq"/>
        </authorList>
    </citation>
    <scope>IDENTIFICATION</scope>
</reference>
<evidence type="ECO:0000313" key="2">
    <source>
        <dbReference type="RefSeq" id="XP_029650287.1"/>
    </source>
</evidence>
<accession>A0A6P7TKU5</accession>
<dbReference type="KEGG" id="osn:115223770"/>
<gene>
    <name evidence="2" type="primary">LOC115223770</name>
</gene>
<evidence type="ECO:0000313" key="1">
    <source>
        <dbReference type="Proteomes" id="UP000515154"/>
    </source>
</evidence>
<keyword evidence="1" id="KW-1185">Reference proteome</keyword>